<protein>
    <submittedName>
        <fullName evidence="1">Uncharacterized protein</fullName>
    </submittedName>
</protein>
<keyword evidence="2" id="KW-1185">Reference proteome</keyword>
<organism evidence="1 2">
    <name type="scientific">Melia azedarach</name>
    <name type="common">Chinaberry tree</name>
    <dbReference type="NCBI Taxonomy" id="155640"/>
    <lineage>
        <taxon>Eukaryota</taxon>
        <taxon>Viridiplantae</taxon>
        <taxon>Streptophyta</taxon>
        <taxon>Embryophyta</taxon>
        <taxon>Tracheophyta</taxon>
        <taxon>Spermatophyta</taxon>
        <taxon>Magnoliopsida</taxon>
        <taxon>eudicotyledons</taxon>
        <taxon>Gunneridae</taxon>
        <taxon>Pentapetalae</taxon>
        <taxon>rosids</taxon>
        <taxon>malvids</taxon>
        <taxon>Sapindales</taxon>
        <taxon>Meliaceae</taxon>
        <taxon>Melia</taxon>
    </lineage>
</organism>
<sequence>MKFSIYVLMDFILALMPCFKINDQQAGEISILSDRPPRKDKSSGNGGKINEDLGKVKPSDGSKERSK</sequence>
<evidence type="ECO:0000313" key="2">
    <source>
        <dbReference type="Proteomes" id="UP001164539"/>
    </source>
</evidence>
<dbReference type="EMBL" id="CM051395">
    <property type="protein sequence ID" value="KAJ4726490.1"/>
    <property type="molecule type" value="Genomic_DNA"/>
</dbReference>
<evidence type="ECO:0000313" key="1">
    <source>
        <dbReference type="EMBL" id="KAJ4726490.1"/>
    </source>
</evidence>
<name>A0ACC1YRQ2_MELAZ</name>
<comment type="caution">
    <text evidence="1">The sequence shown here is derived from an EMBL/GenBank/DDBJ whole genome shotgun (WGS) entry which is preliminary data.</text>
</comment>
<reference evidence="1 2" key="1">
    <citation type="journal article" date="2023" name="Science">
        <title>Complex scaffold remodeling in plant triterpene biosynthesis.</title>
        <authorList>
            <person name="De La Pena R."/>
            <person name="Hodgson H."/>
            <person name="Liu J.C."/>
            <person name="Stephenson M.J."/>
            <person name="Martin A.C."/>
            <person name="Owen C."/>
            <person name="Harkess A."/>
            <person name="Leebens-Mack J."/>
            <person name="Jimenez L.E."/>
            <person name="Osbourn A."/>
            <person name="Sattely E.S."/>
        </authorList>
    </citation>
    <scope>NUCLEOTIDE SEQUENCE [LARGE SCALE GENOMIC DNA]</scope>
    <source>
        <strain evidence="2">cv. JPN11</strain>
        <tissue evidence="1">Leaf</tissue>
    </source>
</reference>
<accession>A0ACC1YRQ2</accession>
<proteinExistence type="predicted"/>
<gene>
    <name evidence="1" type="ORF">OWV82_005189</name>
</gene>
<dbReference type="Proteomes" id="UP001164539">
    <property type="component" value="Chromosome 2"/>
</dbReference>